<feature type="disulfide bond" description="Redox-active" evidence="11">
    <location>
        <begin position="380"/>
        <end position="383"/>
    </location>
</feature>
<sequence length="472" mass="53087">MNTRRCLLLVAVGLLATAFCSAAAEEGAVTVLTASNFDDALKNNEIVLVKFYAPWCGHCKRMAPEYESAAKMLKEKGSKVVLAKVDATAETDIADKQGVREYPTVTLFRNQKPEKYTGGRTAEAIVEWIEKMTGPALTEVEGNPEDKITKESPIAFVGEFKNKDTDMAKLFEEIANESRQLGKFYVKYNASADKVYAVRFEEGTVDFTGKTKDEMKKFVETESFPLLGPINAENFRKYIDRDLDLVWLCGTEKDFDSAKQAVREAAKKLRDNHSFVWLDTDQFKGHAENALGITEFPGLVFQSKKGRFVLPDATNSLKDGKKVIAFFEDVEAGKIERSLKSEPVPEKQDEAVKVVVGKNFEQMVIQKDKDVLLEIYAPWCGYCKSFEPIYKEFAEKYKNVDHLVVAKMDGTANETPLEEFNWSSFPSIFFVKAGEKTPMKFEGSRTVEGLTEFINKHGSKPLTKKDDKGEEL</sequence>
<dbReference type="VEuPathDB" id="ToxoDB:CSUI_002988"/>
<proteinExistence type="inferred from homology"/>
<dbReference type="AlphaFoldDB" id="A0A2C6L6L1"/>
<evidence type="ECO:0000256" key="12">
    <source>
        <dbReference type="RuleBase" id="RU004208"/>
    </source>
</evidence>
<dbReference type="PANTHER" id="PTHR18929">
    <property type="entry name" value="PROTEIN DISULFIDE ISOMERASE"/>
    <property type="match status" value="1"/>
</dbReference>
<dbReference type="Proteomes" id="UP000221165">
    <property type="component" value="Unassembled WGS sequence"/>
</dbReference>
<dbReference type="CDD" id="cd02995">
    <property type="entry name" value="PDI_a_PDI_a'_C"/>
    <property type="match status" value="1"/>
</dbReference>
<evidence type="ECO:0000256" key="11">
    <source>
        <dbReference type="PIRSR" id="PIRSR605792-51"/>
    </source>
</evidence>
<organism evidence="15 16">
    <name type="scientific">Cystoisospora suis</name>
    <dbReference type="NCBI Taxonomy" id="483139"/>
    <lineage>
        <taxon>Eukaryota</taxon>
        <taxon>Sar</taxon>
        <taxon>Alveolata</taxon>
        <taxon>Apicomplexa</taxon>
        <taxon>Conoidasida</taxon>
        <taxon>Coccidia</taxon>
        <taxon>Eucoccidiorida</taxon>
        <taxon>Eimeriorina</taxon>
        <taxon>Sarcocystidae</taxon>
        <taxon>Cystoisospora</taxon>
    </lineage>
</organism>
<dbReference type="Pfam" id="PF13848">
    <property type="entry name" value="Thioredoxin_6"/>
    <property type="match status" value="1"/>
</dbReference>
<reference evidence="15 16" key="1">
    <citation type="journal article" date="2017" name="Int. J. Parasitol.">
        <title>The genome of the protozoan parasite Cystoisospora suis and a reverse vaccinology approach to identify vaccine candidates.</title>
        <authorList>
            <person name="Palmieri N."/>
            <person name="Shrestha A."/>
            <person name="Ruttkowski B."/>
            <person name="Beck T."/>
            <person name="Vogl C."/>
            <person name="Tomley F."/>
            <person name="Blake D.P."/>
            <person name="Joachim A."/>
        </authorList>
    </citation>
    <scope>NUCLEOTIDE SEQUENCE [LARGE SCALE GENOMIC DNA]</scope>
    <source>
        <strain evidence="15 16">Wien I</strain>
    </source>
</reference>
<dbReference type="Pfam" id="PF00085">
    <property type="entry name" value="Thioredoxin"/>
    <property type="match status" value="2"/>
</dbReference>
<evidence type="ECO:0000256" key="7">
    <source>
        <dbReference type="ARBA" id="ARBA00022824"/>
    </source>
</evidence>
<keyword evidence="10 11" id="KW-0676">Redox-active center</keyword>
<evidence type="ECO:0000256" key="4">
    <source>
        <dbReference type="ARBA" id="ARBA00012723"/>
    </source>
</evidence>
<dbReference type="Gene3D" id="3.40.30.10">
    <property type="entry name" value="Glutaredoxin"/>
    <property type="match status" value="4"/>
</dbReference>
<feature type="signal peptide" evidence="13">
    <location>
        <begin position="1"/>
        <end position="22"/>
    </location>
</feature>
<accession>A0A2C6L6L1</accession>
<evidence type="ECO:0000256" key="5">
    <source>
        <dbReference type="ARBA" id="ARBA00022729"/>
    </source>
</evidence>
<comment type="catalytic activity">
    <reaction evidence="1 13">
        <text>Catalyzes the rearrangement of -S-S- bonds in proteins.</text>
        <dbReference type="EC" id="5.3.4.1"/>
    </reaction>
</comment>
<evidence type="ECO:0000259" key="14">
    <source>
        <dbReference type="PROSITE" id="PS51352"/>
    </source>
</evidence>
<gene>
    <name evidence="15" type="ORF">CSUI_002988</name>
</gene>
<comment type="subcellular location">
    <subcellularLocation>
        <location evidence="2">Endoplasmic reticulum lumen</location>
    </subcellularLocation>
</comment>
<dbReference type="GO" id="GO:0005788">
    <property type="term" value="C:endoplasmic reticulum lumen"/>
    <property type="evidence" value="ECO:0007669"/>
    <property type="project" value="UniProtKB-SubCell"/>
</dbReference>
<comment type="caution">
    <text evidence="15">The sequence shown here is derived from an EMBL/GenBank/DDBJ whole genome shotgun (WGS) entry which is preliminary data.</text>
</comment>
<evidence type="ECO:0000256" key="6">
    <source>
        <dbReference type="ARBA" id="ARBA00022737"/>
    </source>
</evidence>
<dbReference type="SUPFAM" id="SSF52833">
    <property type="entry name" value="Thioredoxin-like"/>
    <property type="match status" value="4"/>
</dbReference>
<name>A0A2C6L6L1_9APIC</name>
<dbReference type="EC" id="5.3.4.1" evidence="4 13"/>
<evidence type="ECO:0000256" key="9">
    <source>
        <dbReference type="ARBA" id="ARBA00023235"/>
    </source>
</evidence>
<evidence type="ECO:0000313" key="16">
    <source>
        <dbReference type="Proteomes" id="UP000221165"/>
    </source>
</evidence>
<evidence type="ECO:0000313" key="15">
    <source>
        <dbReference type="EMBL" id="PHJ23155.1"/>
    </source>
</evidence>
<dbReference type="GO" id="GO:0034976">
    <property type="term" value="P:response to endoplasmic reticulum stress"/>
    <property type="evidence" value="ECO:0007669"/>
    <property type="project" value="TreeGrafter"/>
</dbReference>
<evidence type="ECO:0000256" key="2">
    <source>
        <dbReference type="ARBA" id="ARBA00004319"/>
    </source>
</evidence>
<dbReference type="InterPro" id="IPR017937">
    <property type="entry name" value="Thioredoxin_CS"/>
</dbReference>
<evidence type="ECO:0000256" key="10">
    <source>
        <dbReference type="ARBA" id="ARBA00023284"/>
    </source>
</evidence>
<dbReference type="CDD" id="cd02982">
    <property type="entry name" value="PDI_b'_family"/>
    <property type="match status" value="1"/>
</dbReference>
<dbReference type="CDD" id="cd02981">
    <property type="entry name" value="PDI_b_family"/>
    <property type="match status" value="1"/>
</dbReference>
<dbReference type="FunFam" id="3.40.30.10:FF:000023">
    <property type="entry name" value="Protein disulfide-isomerase"/>
    <property type="match status" value="1"/>
</dbReference>
<feature type="domain" description="Thioredoxin" evidence="14">
    <location>
        <begin position="10"/>
        <end position="134"/>
    </location>
</feature>
<dbReference type="InterPro" id="IPR036249">
    <property type="entry name" value="Thioredoxin-like_sf"/>
</dbReference>
<keyword evidence="7" id="KW-0256">Endoplasmic reticulum</keyword>
<keyword evidence="9 13" id="KW-0413">Isomerase</keyword>
<dbReference type="EMBL" id="MIGC01001260">
    <property type="protein sequence ID" value="PHJ23155.1"/>
    <property type="molecule type" value="Genomic_DNA"/>
</dbReference>
<dbReference type="PANTHER" id="PTHR18929:SF132">
    <property type="entry name" value="PROTEIN DISULFIDE-ISOMERASE A3"/>
    <property type="match status" value="1"/>
</dbReference>
<feature type="chain" id="PRO_5011829962" description="Protein disulfide-isomerase" evidence="13">
    <location>
        <begin position="23"/>
        <end position="472"/>
    </location>
</feature>
<dbReference type="RefSeq" id="XP_067924832.1">
    <property type="nucleotide sequence ID" value="XM_068063186.1"/>
</dbReference>
<feature type="domain" description="Thioredoxin" evidence="14">
    <location>
        <begin position="317"/>
        <end position="459"/>
    </location>
</feature>
<dbReference type="GeneID" id="94426397"/>
<dbReference type="NCBIfam" id="TIGR01126">
    <property type="entry name" value="pdi_dom"/>
    <property type="match status" value="1"/>
</dbReference>
<dbReference type="PROSITE" id="PS00194">
    <property type="entry name" value="THIOREDOXIN_1"/>
    <property type="match status" value="2"/>
</dbReference>
<dbReference type="PRINTS" id="PR00421">
    <property type="entry name" value="THIOREDOXIN"/>
</dbReference>
<evidence type="ECO:0000256" key="1">
    <source>
        <dbReference type="ARBA" id="ARBA00001182"/>
    </source>
</evidence>
<dbReference type="OrthoDB" id="72053at2759"/>
<dbReference type="PROSITE" id="PS51352">
    <property type="entry name" value="THIOREDOXIN_2"/>
    <property type="match status" value="2"/>
</dbReference>
<dbReference type="InterPro" id="IPR005788">
    <property type="entry name" value="PDI_thioredoxin-like_dom"/>
</dbReference>
<dbReference type="GO" id="GO:0006457">
    <property type="term" value="P:protein folding"/>
    <property type="evidence" value="ECO:0007669"/>
    <property type="project" value="TreeGrafter"/>
</dbReference>
<keyword evidence="16" id="KW-1185">Reference proteome</keyword>
<protein>
    <recommendedName>
        <fullName evidence="4 13">Protein disulfide-isomerase</fullName>
        <ecNumber evidence="4 13">5.3.4.1</ecNumber>
    </recommendedName>
</protein>
<evidence type="ECO:0000256" key="3">
    <source>
        <dbReference type="ARBA" id="ARBA00006347"/>
    </source>
</evidence>
<dbReference type="InterPro" id="IPR013766">
    <property type="entry name" value="Thioredoxin_domain"/>
</dbReference>
<comment type="similarity">
    <text evidence="3 12">Belongs to the protein disulfide isomerase family.</text>
</comment>
<dbReference type="NCBIfam" id="TIGR01130">
    <property type="entry name" value="ER_PDI_fam"/>
    <property type="match status" value="1"/>
</dbReference>
<evidence type="ECO:0000256" key="13">
    <source>
        <dbReference type="RuleBase" id="RU361130"/>
    </source>
</evidence>
<keyword evidence="8 11" id="KW-1015">Disulfide bond</keyword>
<dbReference type="GO" id="GO:0003756">
    <property type="term" value="F:protein disulfide isomerase activity"/>
    <property type="evidence" value="ECO:0007669"/>
    <property type="project" value="UniProtKB-EC"/>
</dbReference>
<evidence type="ECO:0000256" key="8">
    <source>
        <dbReference type="ARBA" id="ARBA00023157"/>
    </source>
</evidence>
<dbReference type="InterPro" id="IPR005792">
    <property type="entry name" value="Prot_disulphide_isomerase"/>
</dbReference>
<dbReference type="CDD" id="cd02961">
    <property type="entry name" value="PDI_a_family"/>
    <property type="match status" value="1"/>
</dbReference>
<keyword evidence="5 13" id="KW-0732">Signal</keyword>
<feature type="disulfide bond" description="Redox-active" evidence="11">
    <location>
        <begin position="56"/>
        <end position="59"/>
    </location>
</feature>
<keyword evidence="6" id="KW-0677">Repeat</keyword>